<organism evidence="1 2">
    <name type="scientific">Hymenobacter glaciei</name>
    <dbReference type="NCBI Taxonomy" id="877209"/>
    <lineage>
        <taxon>Bacteria</taxon>
        <taxon>Pseudomonadati</taxon>
        <taxon>Bacteroidota</taxon>
        <taxon>Cytophagia</taxon>
        <taxon>Cytophagales</taxon>
        <taxon>Hymenobacteraceae</taxon>
        <taxon>Hymenobacter</taxon>
    </lineage>
</organism>
<keyword evidence="2" id="KW-1185">Reference proteome</keyword>
<dbReference type="RefSeq" id="WP_345057235.1">
    <property type="nucleotide sequence ID" value="NZ_BAABDK010000029.1"/>
</dbReference>
<proteinExistence type="predicted"/>
<protein>
    <submittedName>
        <fullName evidence="1">Uncharacterized protein</fullName>
    </submittedName>
</protein>
<sequence length="107" mass="11950">MKNEWSLFAAVHQRLAAGQTLVTFSLNEALVLRPDDLRGTVQDEQGEAYELGEDYPQALQSCIRDQRISWGIQFVDRVLQFGPGITALPNRADFEIGPEGESTIDLD</sequence>
<gene>
    <name evidence="1" type="ORF">GCM10022409_35820</name>
</gene>
<name>A0ABP7UNG9_9BACT</name>
<evidence type="ECO:0000313" key="2">
    <source>
        <dbReference type="Proteomes" id="UP001501469"/>
    </source>
</evidence>
<accession>A0ABP7UNG9</accession>
<dbReference type="EMBL" id="BAABDK010000029">
    <property type="protein sequence ID" value="GAA4046599.1"/>
    <property type="molecule type" value="Genomic_DNA"/>
</dbReference>
<reference evidence="2" key="1">
    <citation type="journal article" date="2019" name="Int. J. Syst. Evol. Microbiol.">
        <title>The Global Catalogue of Microorganisms (GCM) 10K type strain sequencing project: providing services to taxonomists for standard genome sequencing and annotation.</title>
        <authorList>
            <consortium name="The Broad Institute Genomics Platform"/>
            <consortium name="The Broad Institute Genome Sequencing Center for Infectious Disease"/>
            <person name="Wu L."/>
            <person name="Ma J."/>
        </authorList>
    </citation>
    <scope>NUCLEOTIDE SEQUENCE [LARGE SCALE GENOMIC DNA]</scope>
    <source>
        <strain evidence="2">JCM 17225</strain>
    </source>
</reference>
<dbReference type="Proteomes" id="UP001501469">
    <property type="component" value="Unassembled WGS sequence"/>
</dbReference>
<comment type="caution">
    <text evidence="1">The sequence shown here is derived from an EMBL/GenBank/DDBJ whole genome shotgun (WGS) entry which is preliminary data.</text>
</comment>
<evidence type="ECO:0000313" key="1">
    <source>
        <dbReference type="EMBL" id="GAA4046599.1"/>
    </source>
</evidence>